<protein>
    <submittedName>
        <fullName evidence="4">Asialoglycoprotein receptor 2</fullName>
    </submittedName>
</protein>
<feature type="region of interest" description="Disordered" evidence="1">
    <location>
        <begin position="184"/>
        <end position="229"/>
    </location>
</feature>
<dbReference type="InterPro" id="IPR016186">
    <property type="entry name" value="C-type_lectin-like/link_sf"/>
</dbReference>
<dbReference type="Pfam" id="PF00059">
    <property type="entry name" value="Lectin_C"/>
    <property type="match status" value="1"/>
</dbReference>
<dbReference type="SUPFAM" id="SSF56436">
    <property type="entry name" value="C-type lectin-like"/>
    <property type="match status" value="1"/>
</dbReference>
<evidence type="ECO:0000313" key="5">
    <source>
        <dbReference type="Proteomes" id="UP001178508"/>
    </source>
</evidence>
<name>A0AAV1G0Z2_XYRNO</name>
<feature type="domain" description="C-type lectin" evidence="3">
    <location>
        <begin position="256"/>
        <end position="370"/>
    </location>
</feature>
<feature type="transmembrane region" description="Helical" evidence="2">
    <location>
        <begin position="12"/>
        <end position="33"/>
    </location>
</feature>
<dbReference type="SMART" id="SM00034">
    <property type="entry name" value="CLECT"/>
    <property type="match status" value="1"/>
</dbReference>
<feature type="transmembrane region" description="Helical" evidence="2">
    <location>
        <begin position="89"/>
        <end position="109"/>
    </location>
</feature>
<reference evidence="4" key="1">
    <citation type="submission" date="2023-08" db="EMBL/GenBank/DDBJ databases">
        <authorList>
            <person name="Alioto T."/>
            <person name="Alioto T."/>
            <person name="Gomez Garrido J."/>
        </authorList>
    </citation>
    <scope>NUCLEOTIDE SEQUENCE</scope>
</reference>
<keyword evidence="2" id="KW-0812">Transmembrane</keyword>
<evidence type="ECO:0000256" key="2">
    <source>
        <dbReference type="SAM" id="Phobius"/>
    </source>
</evidence>
<gene>
    <name evidence="4" type="ORF">XNOV1_A017375</name>
</gene>
<dbReference type="AlphaFoldDB" id="A0AAV1G0Z2"/>
<keyword evidence="2" id="KW-0472">Membrane</keyword>
<keyword evidence="2" id="KW-1133">Transmembrane helix</keyword>
<dbReference type="InterPro" id="IPR050111">
    <property type="entry name" value="C-type_lectin/snaclec_domain"/>
</dbReference>
<evidence type="ECO:0000256" key="1">
    <source>
        <dbReference type="SAM" id="MobiDB-lite"/>
    </source>
</evidence>
<feature type="compositionally biased region" description="Basic and acidic residues" evidence="1">
    <location>
        <begin position="184"/>
        <end position="214"/>
    </location>
</feature>
<feature type="compositionally biased region" description="Polar residues" evidence="1">
    <location>
        <begin position="215"/>
        <end position="229"/>
    </location>
</feature>
<dbReference type="Proteomes" id="UP001178508">
    <property type="component" value="Chromosome 11"/>
</dbReference>
<proteinExistence type="predicted"/>
<sequence length="376" mass="43409">MDSHLNQPISHLCCFLNIENMLLLGFVHALIFLNLTCIADELEEENDYINTAVWTVNEETPASDEKTPSPIIQRLSPIIQRLSPIIQRFSPIAVCWGILLLIMVLRIYYTSVITGKLREQTEGSELADLYCKYIINKLNVTIQNLERSHSSLEAQIQEKERARTVLESRITSLRENYKGIERENQGLKTENQRLKTENRRLEAENQKLQREQEASRTTLTPRYTNDFTTHNPEMMTKLYRRKKRQSEPCEPGWQHFQSSCYEMSHHDPPDHRTWEEARYDCRGKNADLVVIESPEEQGFISHGVAALGHSGFWIGLRVEGGSWKWVSGDDLTTNDRTEWPADNHLCVISVGEPEGWQAVSCDLKNGWICEMRASSF</sequence>
<dbReference type="PANTHER" id="PTHR22803">
    <property type="entry name" value="MANNOSE, PHOSPHOLIPASE, LECTIN RECEPTOR RELATED"/>
    <property type="match status" value="1"/>
</dbReference>
<keyword evidence="4" id="KW-0675">Receptor</keyword>
<dbReference type="InterPro" id="IPR001304">
    <property type="entry name" value="C-type_lectin-like"/>
</dbReference>
<dbReference type="InterPro" id="IPR016187">
    <property type="entry name" value="CTDL_fold"/>
</dbReference>
<evidence type="ECO:0000259" key="3">
    <source>
        <dbReference type="PROSITE" id="PS50041"/>
    </source>
</evidence>
<evidence type="ECO:0000313" key="4">
    <source>
        <dbReference type="EMBL" id="CAJ1066855.1"/>
    </source>
</evidence>
<dbReference type="PROSITE" id="PS50041">
    <property type="entry name" value="C_TYPE_LECTIN_2"/>
    <property type="match status" value="1"/>
</dbReference>
<keyword evidence="5" id="KW-1185">Reference proteome</keyword>
<dbReference type="EMBL" id="OY660874">
    <property type="protein sequence ID" value="CAJ1066855.1"/>
    <property type="molecule type" value="Genomic_DNA"/>
</dbReference>
<dbReference type="Gene3D" id="3.10.100.10">
    <property type="entry name" value="Mannose-Binding Protein A, subunit A"/>
    <property type="match status" value="1"/>
</dbReference>
<organism evidence="4 5">
    <name type="scientific">Xyrichtys novacula</name>
    <name type="common">Pearly razorfish</name>
    <name type="synonym">Hemipteronotus novacula</name>
    <dbReference type="NCBI Taxonomy" id="13765"/>
    <lineage>
        <taxon>Eukaryota</taxon>
        <taxon>Metazoa</taxon>
        <taxon>Chordata</taxon>
        <taxon>Craniata</taxon>
        <taxon>Vertebrata</taxon>
        <taxon>Euteleostomi</taxon>
        <taxon>Actinopterygii</taxon>
        <taxon>Neopterygii</taxon>
        <taxon>Teleostei</taxon>
        <taxon>Neoteleostei</taxon>
        <taxon>Acanthomorphata</taxon>
        <taxon>Eupercaria</taxon>
        <taxon>Labriformes</taxon>
        <taxon>Labridae</taxon>
        <taxon>Xyrichtys</taxon>
    </lineage>
</organism>
<accession>A0AAV1G0Z2</accession>